<organism evidence="3 4">
    <name type="scientific">Paraphaeosphaeria sporulosa</name>
    <dbReference type="NCBI Taxonomy" id="1460663"/>
    <lineage>
        <taxon>Eukaryota</taxon>
        <taxon>Fungi</taxon>
        <taxon>Dikarya</taxon>
        <taxon>Ascomycota</taxon>
        <taxon>Pezizomycotina</taxon>
        <taxon>Dothideomycetes</taxon>
        <taxon>Pleosporomycetidae</taxon>
        <taxon>Pleosporales</taxon>
        <taxon>Massarineae</taxon>
        <taxon>Didymosphaeriaceae</taxon>
        <taxon>Paraphaeosphaeria</taxon>
    </lineage>
</organism>
<dbReference type="InterPro" id="IPR050931">
    <property type="entry name" value="Mito_Protein_Transport_Metaxin"/>
</dbReference>
<dbReference type="SFLD" id="SFLDS00019">
    <property type="entry name" value="Glutathione_Transferase_(cytos"/>
    <property type="match status" value="1"/>
</dbReference>
<dbReference type="PANTHER" id="PTHR12289:SF41">
    <property type="entry name" value="FAILED AXON CONNECTIONS-RELATED"/>
    <property type="match status" value="1"/>
</dbReference>
<dbReference type="InterPro" id="IPR026928">
    <property type="entry name" value="FAX/IsoI-like"/>
</dbReference>
<dbReference type="Pfam" id="PF17172">
    <property type="entry name" value="GST_N_4"/>
    <property type="match status" value="1"/>
</dbReference>
<evidence type="ECO:0000259" key="2">
    <source>
        <dbReference type="Pfam" id="PF17172"/>
    </source>
</evidence>
<dbReference type="InterPro" id="IPR040079">
    <property type="entry name" value="Glutathione_S-Trfase"/>
</dbReference>
<keyword evidence="4" id="KW-1185">Reference proteome</keyword>
<dbReference type="Proteomes" id="UP000077069">
    <property type="component" value="Unassembled WGS sequence"/>
</dbReference>
<dbReference type="GO" id="GO:0005737">
    <property type="term" value="C:cytoplasm"/>
    <property type="evidence" value="ECO:0007669"/>
    <property type="project" value="TreeGrafter"/>
</dbReference>
<proteinExistence type="inferred from homology"/>
<evidence type="ECO:0000256" key="1">
    <source>
        <dbReference type="ARBA" id="ARBA00006475"/>
    </source>
</evidence>
<reference evidence="3 4" key="1">
    <citation type="submission" date="2016-05" db="EMBL/GenBank/DDBJ databases">
        <title>Comparative analysis of secretome profiles of manganese(II)-oxidizing ascomycete fungi.</title>
        <authorList>
            <consortium name="DOE Joint Genome Institute"/>
            <person name="Zeiner C.A."/>
            <person name="Purvine S.O."/>
            <person name="Zink E.M."/>
            <person name="Wu S."/>
            <person name="Pasa-Tolic L."/>
            <person name="Chaput D.L."/>
            <person name="Haridas S."/>
            <person name="Grigoriev I.V."/>
            <person name="Santelli C.M."/>
            <person name="Hansel C.M."/>
        </authorList>
    </citation>
    <scope>NUCLEOTIDE SEQUENCE [LARGE SCALE GENOMIC DNA]</scope>
    <source>
        <strain evidence="3 4">AP3s5-JAC2a</strain>
    </source>
</reference>
<gene>
    <name evidence="3" type="ORF">CC84DRAFT_1167563</name>
</gene>
<dbReference type="EMBL" id="KV441557">
    <property type="protein sequence ID" value="OAG01321.1"/>
    <property type="molecule type" value="Genomic_DNA"/>
</dbReference>
<dbReference type="AlphaFoldDB" id="A0A177C2E2"/>
<protein>
    <recommendedName>
        <fullName evidence="2">Thioredoxin-like fold domain-containing protein</fullName>
    </recommendedName>
</protein>
<dbReference type="RefSeq" id="XP_018031686.1">
    <property type="nucleotide sequence ID" value="XM_018179202.1"/>
</dbReference>
<dbReference type="PANTHER" id="PTHR12289">
    <property type="entry name" value="METAXIN RELATED"/>
    <property type="match status" value="1"/>
</dbReference>
<dbReference type="STRING" id="1460663.A0A177C2E2"/>
<accession>A0A177C2E2</accession>
<sequence>MASKSSPAITLYRGWNTPSQYVWSPFVTKVEFRLRTSHVPYTCGVGGPRAGPRGKIPYLEITPLDAPTELLSDSTLILRTFTERGVVNDVNTGLTGVQQGQDLAVRALLEDRLYFLQGRERWVNNYYTMRDHALWSIPYPMRLVIGLLAYRANVRKLYEQGAGRFSDTETRALIRDVWGGVSGLLGESRRAAPRDACFWVLGGKEPTEADATLFGFVVSNLVCDAAPETRELLKGEFPVVVEYAERIHGRWFPDYEIWT</sequence>
<evidence type="ECO:0000313" key="3">
    <source>
        <dbReference type="EMBL" id="OAG01321.1"/>
    </source>
</evidence>
<dbReference type="InterPro" id="IPR012336">
    <property type="entry name" value="Thioredoxin-like_fold"/>
</dbReference>
<dbReference type="SFLD" id="SFLDG01200">
    <property type="entry name" value="SUF1.1"/>
    <property type="match status" value="1"/>
</dbReference>
<dbReference type="OrthoDB" id="5809458at2759"/>
<comment type="similarity">
    <text evidence="1">Belongs to the FAX family.</text>
</comment>
<name>A0A177C2E2_9PLEO</name>
<dbReference type="InParanoid" id="A0A177C2E2"/>
<feature type="domain" description="Thioredoxin-like fold" evidence="2">
    <location>
        <begin position="25"/>
        <end position="124"/>
    </location>
</feature>
<evidence type="ECO:0000313" key="4">
    <source>
        <dbReference type="Proteomes" id="UP000077069"/>
    </source>
</evidence>
<dbReference type="GeneID" id="28762688"/>
<dbReference type="SFLD" id="SFLDG01180">
    <property type="entry name" value="SUF1"/>
    <property type="match status" value="1"/>
</dbReference>